<reference evidence="12" key="1">
    <citation type="submission" date="2018-09" db="EMBL/GenBank/DDBJ databases">
        <authorList>
            <person name="Tuo L."/>
        </authorList>
    </citation>
    <scope>NUCLEOTIDE SEQUENCE [LARGE SCALE GENOMIC DNA]</scope>
    <source>
        <strain evidence="12">M2BS4Y-1</strain>
    </source>
</reference>
<evidence type="ECO:0000256" key="5">
    <source>
        <dbReference type="ARBA" id="ARBA00023139"/>
    </source>
</evidence>
<feature type="compositionally biased region" description="Low complexity" evidence="8">
    <location>
        <begin position="86"/>
        <end position="102"/>
    </location>
</feature>
<dbReference type="Pfam" id="PF02974">
    <property type="entry name" value="Inh"/>
    <property type="match status" value="1"/>
</dbReference>
<feature type="domain" description="Alkaline proteinase inhibitor/ Outer membrane lipoprotein Omp19" evidence="10">
    <location>
        <begin position="108"/>
        <end position="197"/>
    </location>
</feature>
<evidence type="ECO:0000313" key="11">
    <source>
        <dbReference type="EMBL" id="RIY02807.1"/>
    </source>
</evidence>
<evidence type="ECO:0000256" key="8">
    <source>
        <dbReference type="SAM" id="MobiDB-lite"/>
    </source>
</evidence>
<feature type="chain" id="PRO_5017270727" description="Alkaline proteinase inhibitor/ Outer membrane lipoprotein Omp19 domain-containing protein" evidence="9">
    <location>
        <begin position="41"/>
        <end position="197"/>
    </location>
</feature>
<feature type="signal peptide" evidence="9">
    <location>
        <begin position="1"/>
        <end position="40"/>
    </location>
</feature>
<proteinExistence type="inferred from homology"/>
<keyword evidence="6" id="KW-0998">Cell outer membrane</keyword>
<dbReference type="InterPro" id="IPR016085">
    <property type="entry name" value="Protease_inh_B-barrel_dom"/>
</dbReference>
<evidence type="ECO:0000313" key="12">
    <source>
        <dbReference type="Proteomes" id="UP000265750"/>
    </source>
</evidence>
<comment type="subcellular location">
    <subcellularLocation>
        <location evidence="1">Cell outer membrane</location>
        <topology evidence="1">Lipid-anchor</topology>
    </subcellularLocation>
</comment>
<gene>
    <name evidence="11" type="ORF">D3218_05545</name>
</gene>
<accession>A0A3A1WMM2</accession>
<evidence type="ECO:0000256" key="3">
    <source>
        <dbReference type="ARBA" id="ARBA00022729"/>
    </source>
</evidence>
<feature type="region of interest" description="Disordered" evidence="8">
    <location>
        <begin position="177"/>
        <end position="197"/>
    </location>
</feature>
<comment type="caution">
    <text evidence="11">The sequence shown here is derived from an EMBL/GenBank/DDBJ whole genome shotgun (WGS) entry which is preliminary data.</text>
</comment>
<dbReference type="InterPro" id="IPR021140">
    <property type="entry name" value="Inh/Omp19"/>
</dbReference>
<evidence type="ECO:0000256" key="6">
    <source>
        <dbReference type="ARBA" id="ARBA00023237"/>
    </source>
</evidence>
<dbReference type="EMBL" id="QYRN01000002">
    <property type="protein sequence ID" value="RIY02807.1"/>
    <property type="molecule type" value="Genomic_DNA"/>
</dbReference>
<dbReference type="Proteomes" id="UP000265750">
    <property type="component" value="Unassembled WGS sequence"/>
</dbReference>
<organism evidence="11 12">
    <name type="scientific">Aureimonas flava</name>
    <dbReference type="NCBI Taxonomy" id="2320271"/>
    <lineage>
        <taxon>Bacteria</taxon>
        <taxon>Pseudomonadati</taxon>
        <taxon>Pseudomonadota</taxon>
        <taxon>Alphaproteobacteria</taxon>
        <taxon>Hyphomicrobiales</taxon>
        <taxon>Aurantimonadaceae</taxon>
        <taxon>Aureimonas</taxon>
    </lineage>
</organism>
<dbReference type="GO" id="GO:0004866">
    <property type="term" value="F:endopeptidase inhibitor activity"/>
    <property type="evidence" value="ECO:0007669"/>
    <property type="project" value="InterPro"/>
</dbReference>
<keyword evidence="12" id="KW-1185">Reference proteome</keyword>
<keyword evidence="3 9" id="KW-0732">Signal</keyword>
<dbReference type="OrthoDB" id="7677911at2"/>
<sequence>MRTTRRRRAATNGWGTGMTQMIRMGLGLAAALALAGCQSAAPSFGGGSNVRSPAPLRPAPTGQVYSNQLPPPPPPPAAPMTPTTPPADAAAAGGQTPPTQTASAGPVTREGLVGAWRVSSGGGNCQIFMALTQWTGGYRAASRGCPGQVADVSAWDVSGSQVVLKDSSGSTVATLSNAGGTRYEGTTSGGQSVSLYR</sequence>
<evidence type="ECO:0000256" key="7">
    <source>
        <dbReference type="ARBA" id="ARBA00023288"/>
    </source>
</evidence>
<keyword evidence="4" id="KW-0472">Membrane</keyword>
<name>A0A3A1WMM2_9HYPH</name>
<dbReference type="InterPro" id="IPR010571">
    <property type="entry name" value="OM_lipoprot_Omp19_bac"/>
</dbReference>
<keyword evidence="5" id="KW-0564">Palmitate</keyword>
<feature type="compositionally biased region" description="Pro residues" evidence="8">
    <location>
        <begin position="69"/>
        <end position="85"/>
    </location>
</feature>
<dbReference type="Gene3D" id="2.40.128.10">
    <property type="match status" value="1"/>
</dbReference>
<dbReference type="AlphaFoldDB" id="A0A3A1WMM2"/>
<dbReference type="PIRSF" id="PIRSF034005">
    <property type="entry name" value="OM_lipoprot_Omp19_bac"/>
    <property type="match status" value="1"/>
</dbReference>
<evidence type="ECO:0000259" key="10">
    <source>
        <dbReference type="Pfam" id="PF02974"/>
    </source>
</evidence>
<keyword evidence="7" id="KW-0449">Lipoprotein</keyword>
<evidence type="ECO:0000256" key="4">
    <source>
        <dbReference type="ARBA" id="ARBA00023136"/>
    </source>
</evidence>
<dbReference type="GO" id="GO:0009279">
    <property type="term" value="C:cell outer membrane"/>
    <property type="evidence" value="ECO:0007669"/>
    <property type="project" value="UniProtKB-SubCell"/>
</dbReference>
<evidence type="ECO:0000256" key="1">
    <source>
        <dbReference type="ARBA" id="ARBA00004459"/>
    </source>
</evidence>
<protein>
    <recommendedName>
        <fullName evidence="10">Alkaline proteinase inhibitor/ Outer membrane lipoprotein Omp19 domain-containing protein</fullName>
    </recommendedName>
</protein>
<dbReference type="SUPFAM" id="SSF50882">
    <property type="entry name" value="beta-Barrel protease inhibitors"/>
    <property type="match status" value="1"/>
</dbReference>
<evidence type="ECO:0000256" key="9">
    <source>
        <dbReference type="SAM" id="SignalP"/>
    </source>
</evidence>
<comment type="similarity">
    <text evidence="2">Belongs to the rhizobiaceae omp19 lipoprotein family.</text>
</comment>
<feature type="region of interest" description="Disordered" evidence="8">
    <location>
        <begin position="43"/>
        <end position="106"/>
    </location>
</feature>
<evidence type="ECO:0000256" key="2">
    <source>
        <dbReference type="ARBA" id="ARBA00007138"/>
    </source>
</evidence>